<evidence type="ECO:0000256" key="1">
    <source>
        <dbReference type="SAM" id="Phobius"/>
    </source>
</evidence>
<keyword evidence="3" id="KW-1185">Reference proteome</keyword>
<reference evidence="2" key="1">
    <citation type="journal article" date="2014" name="Int. J. Syst. Evol. Microbiol.">
        <title>Complete genome sequence of Corynebacterium casei LMG S-19264T (=DSM 44701T), isolated from a smear-ripened cheese.</title>
        <authorList>
            <consortium name="US DOE Joint Genome Institute (JGI-PGF)"/>
            <person name="Walter F."/>
            <person name="Albersmeier A."/>
            <person name="Kalinowski J."/>
            <person name="Ruckert C."/>
        </authorList>
    </citation>
    <scope>NUCLEOTIDE SEQUENCE</scope>
    <source>
        <strain evidence="2">JCM 4391</strain>
    </source>
</reference>
<keyword evidence="1" id="KW-0812">Transmembrane</keyword>
<protein>
    <recommendedName>
        <fullName evidence="4">CchlQ</fullName>
    </recommendedName>
</protein>
<comment type="caution">
    <text evidence="2">The sequence shown here is derived from an EMBL/GenBank/DDBJ whole genome shotgun (WGS) entry which is preliminary data.</text>
</comment>
<name>A0A918M764_9ACTN</name>
<dbReference type="Proteomes" id="UP000636661">
    <property type="component" value="Unassembled WGS sequence"/>
</dbReference>
<reference evidence="2" key="2">
    <citation type="submission" date="2020-09" db="EMBL/GenBank/DDBJ databases">
        <authorList>
            <person name="Sun Q."/>
            <person name="Ohkuma M."/>
        </authorList>
    </citation>
    <scope>NUCLEOTIDE SEQUENCE</scope>
    <source>
        <strain evidence="2">JCM 4391</strain>
    </source>
</reference>
<evidence type="ECO:0000313" key="3">
    <source>
        <dbReference type="Proteomes" id="UP000636661"/>
    </source>
</evidence>
<organism evidence="2 3">
    <name type="scientific">Streptomyces lavendofoliae</name>
    <dbReference type="NCBI Taxonomy" id="67314"/>
    <lineage>
        <taxon>Bacteria</taxon>
        <taxon>Bacillati</taxon>
        <taxon>Actinomycetota</taxon>
        <taxon>Actinomycetes</taxon>
        <taxon>Kitasatosporales</taxon>
        <taxon>Streptomycetaceae</taxon>
        <taxon>Streptomyces</taxon>
    </lineage>
</organism>
<gene>
    <name evidence="2" type="ORF">GCM10010274_62790</name>
</gene>
<dbReference type="EMBL" id="BMTP01000025">
    <property type="protein sequence ID" value="GGU65541.1"/>
    <property type="molecule type" value="Genomic_DNA"/>
</dbReference>
<proteinExistence type="predicted"/>
<keyword evidence="1" id="KW-1133">Transmembrane helix</keyword>
<evidence type="ECO:0008006" key="4">
    <source>
        <dbReference type="Google" id="ProtNLM"/>
    </source>
</evidence>
<feature type="transmembrane region" description="Helical" evidence="1">
    <location>
        <begin position="54"/>
        <end position="74"/>
    </location>
</feature>
<sequence>MLAPADVAASGVRVRGRGWAPLSAWPVLAVGHDARKDGAGGAPFHRLGGHGMEWGTLAATLGGGLIAIAGTVLADRLRTRQEHRRGLQARRRDVYTEFITAAGTAHTELRRLAQRGAATTDLEEASRLALTDARVYEVRERLFIDASARVAGAGQTLFERLRALRRAVAGGAGISTPAFHEVYHPYLDAVWAYREAVRDELEGHALTPADFGWSAWDGRERCPHCAETGADTTSGQR</sequence>
<evidence type="ECO:0000313" key="2">
    <source>
        <dbReference type="EMBL" id="GGU65541.1"/>
    </source>
</evidence>
<dbReference type="AlphaFoldDB" id="A0A918M764"/>
<accession>A0A918M764</accession>
<keyword evidence="1" id="KW-0472">Membrane</keyword>